<evidence type="ECO:0000313" key="3">
    <source>
        <dbReference type="EMBL" id="ETN76802.1"/>
    </source>
</evidence>
<dbReference type="GO" id="GO:0005739">
    <property type="term" value="C:mitochondrion"/>
    <property type="evidence" value="ECO:0007669"/>
    <property type="project" value="TreeGrafter"/>
</dbReference>
<feature type="compositionally biased region" description="Low complexity" evidence="1">
    <location>
        <begin position="114"/>
        <end position="127"/>
    </location>
</feature>
<proteinExistence type="predicted"/>
<dbReference type="PANTHER" id="PTHR21193">
    <property type="entry name" value="OXIDOREDUCTASE-LIKE DOMAIN-CONTAINING PROTEIN 1"/>
    <property type="match status" value="1"/>
</dbReference>
<sequence length="497" mass="54728">MEITSFQVFYHNFVNELVRNLILNVNDVFPHDLPGPAYDKYAAVADDVDHMGYMDDVDGISDDEDCLRNGIGGGMSADSALVESTYDMSTSTDIVRDTTSSTIQRAPTPEETMSQPPSVSSRSSNRSNLNLEAYLRRMSEDVSPALRTEMPHLIANEAAAKFAARERAATAPKLNSRQTPIWEQERPSSHVSHSSTGHSYASYSSQQSTSSVQSQTVNTSTSTVHGSNNTVTGVRLPTMTSLRDQLHHFRKELNSGREDTSRVYPMSEGLSGFPRRVGQHSDGTVLDARGGSEAPRQLDRCLNDVRSGIGERGSEPALMKTDQPDVVASARHSVRAQSEYPLILTTSVSSNRDIDNDLLQRKIGRFTEKGNTRKGVSRHIFLTELYCASGPMMCSVLRLGVAGATGILKQTSCSATQAYSNTIQKRPTGPPVEPMVAACCGQGCVNCVWLEYANDLIDYYSGQRIEETIKELEKKVPDANVRAYVLSELRLKMRRFH</sequence>
<dbReference type="InterPro" id="IPR019180">
    <property type="entry name" value="Oxidoreductase-like_N"/>
</dbReference>
<reference evidence="4" key="1">
    <citation type="journal article" date="2014" name="Nat. Genet.">
        <title>Genome of the human hookworm Necator americanus.</title>
        <authorList>
            <person name="Tang Y.T."/>
            <person name="Gao X."/>
            <person name="Rosa B.A."/>
            <person name="Abubucker S."/>
            <person name="Hallsworth-Pepin K."/>
            <person name="Martin J."/>
            <person name="Tyagi R."/>
            <person name="Heizer E."/>
            <person name="Zhang X."/>
            <person name="Bhonagiri-Palsikar V."/>
            <person name="Minx P."/>
            <person name="Warren W.C."/>
            <person name="Wang Q."/>
            <person name="Zhan B."/>
            <person name="Hotez P.J."/>
            <person name="Sternberg P.W."/>
            <person name="Dougall A."/>
            <person name="Gaze S.T."/>
            <person name="Mulvenna J."/>
            <person name="Sotillo J."/>
            <person name="Ranganathan S."/>
            <person name="Rabelo E.M."/>
            <person name="Wilson R.K."/>
            <person name="Felgner P.L."/>
            <person name="Bethony J."/>
            <person name="Hawdon J.M."/>
            <person name="Gasser R.B."/>
            <person name="Loukas A."/>
            <person name="Mitreva M."/>
        </authorList>
    </citation>
    <scope>NUCLEOTIDE SEQUENCE [LARGE SCALE GENOMIC DNA]</scope>
</reference>
<accession>W2T747</accession>
<dbReference type="OrthoDB" id="10064411at2759"/>
<evidence type="ECO:0000259" key="2">
    <source>
        <dbReference type="Pfam" id="PF09791"/>
    </source>
</evidence>
<keyword evidence="4" id="KW-1185">Reference proteome</keyword>
<feature type="domain" description="Oxidoreductase-like" evidence="2">
    <location>
        <begin position="430"/>
        <end position="461"/>
    </location>
</feature>
<dbReference type="KEGG" id="nai:NECAME_11438"/>
<feature type="region of interest" description="Disordered" evidence="1">
    <location>
        <begin position="98"/>
        <end position="127"/>
    </location>
</feature>
<dbReference type="PANTHER" id="PTHR21193:SF3">
    <property type="entry name" value="OXIDOREDUCTASE-LIKE DOMAIN-CONTAINING PROTEIN 1"/>
    <property type="match status" value="1"/>
</dbReference>
<name>W2T747_NECAM</name>
<gene>
    <name evidence="3" type="ORF">NECAME_11438</name>
</gene>
<evidence type="ECO:0000313" key="4">
    <source>
        <dbReference type="Proteomes" id="UP000053676"/>
    </source>
</evidence>
<dbReference type="STRING" id="51031.W2T747"/>
<feature type="region of interest" description="Disordered" evidence="1">
    <location>
        <begin position="166"/>
        <end position="233"/>
    </location>
</feature>
<dbReference type="InterPro" id="IPR039251">
    <property type="entry name" value="OXLD1"/>
</dbReference>
<organism evidence="3 4">
    <name type="scientific">Necator americanus</name>
    <name type="common">Human hookworm</name>
    <dbReference type="NCBI Taxonomy" id="51031"/>
    <lineage>
        <taxon>Eukaryota</taxon>
        <taxon>Metazoa</taxon>
        <taxon>Ecdysozoa</taxon>
        <taxon>Nematoda</taxon>
        <taxon>Chromadorea</taxon>
        <taxon>Rhabditida</taxon>
        <taxon>Rhabditina</taxon>
        <taxon>Rhabditomorpha</taxon>
        <taxon>Strongyloidea</taxon>
        <taxon>Ancylostomatidae</taxon>
        <taxon>Bunostominae</taxon>
        <taxon>Necator</taxon>
    </lineage>
</organism>
<dbReference type="AlphaFoldDB" id="W2T747"/>
<dbReference type="Proteomes" id="UP000053676">
    <property type="component" value="Unassembled WGS sequence"/>
</dbReference>
<feature type="compositionally biased region" description="Low complexity" evidence="1">
    <location>
        <begin position="189"/>
        <end position="224"/>
    </location>
</feature>
<protein>
    <recommendedName>
        <fullName evidence="2">Oxidoreductase-like domain-containing protein</fullName>
    </recommendedName>
</protein>
<evidence type="ECO:0000256" key="1">
    <source>
        <dbReference type="SAM" id="MobiDB-lite"/>
    </source>
</evidence>
<dbReference type="Pfam" id="PF09791">
    <property type="entry name" value="Oxidored-like"/>
    <property type="match status" value="1"/>
</dbReference>
<dbReference type="EMBL" id="KI660207">
    <property type="protein sequence ID" value="ETN76802.1"/>
    <property type="molecule type" value="Genomic_DNA"/>
</dbReference>